<evidence type="ECO:0000313" key="4">
    <source>
        <dbReference type="Proteomes" id="UP000193411"/>
    </source>
</evidence>
<keyword evidence="2" id="KW-1133">Transmembrane helix</keyword>
<evidence type="ECO:0000256" key="1">
    <source>
        <dbReference type="SAM" id="MobiDB-lite"/>
    </source>
</evidence>
<keyword evidence="4" id="KW-1185">Reference proteome</keyword>
<feature type="transmembrane region" description="Helical" evidence="2">
    <location>
        <begin position="12"/>
        <end position="30"/>
    </location>
</feature>
<feature type="transmembrane region" description="Helical" evidence="2">
    <location>
        <begin position="37"/>
        <end position="57"/>
    </location>
</feature>
<keyword evidence="2" id="KW-0812">Transmembrane</keyword>
<accession>A0A1Y2H8L3</accession>
<keyword evidence="2" id="KW-0472">Membrane</keyword>
<dbReference type="EMBL" id="MCFL01000071">
    <property type="protein sequence ID" value="ORZ30938.1"/>
    <property type="molecule type" value="Genomic_DNA"/>
</dbReference>
<gene>
    <name evidence="3" type="ORF">BCR44DRAFT_1443515</name>
</gene>
<evidence type="ECO:0000313" key="3">
    <source>
        <dbReference type="EMBL" id="ORZ30938.1"/>
    </source>
</evidence>
<protein>
    <submittedName>
        <fullName evidence="3">Uncharacterized protein</fullName>
    </submittedName>
</protein>
<evidence type="ECO:0000256" key="2">
    <source>
        <dbReference type="SAM" id="Phobius"/>
    </source>
</evidence>
<reference evidence="3 4" key="1">
    <citation type="submission" date="2016-07" db="EMBL/GenBank/DDBJ databases">
        <title>Pervasive Adenine N6-methylation of Active Genes in Fungi.</title>
        <authorList>
            <consortium name="DOE Joint Genome Institute"/>
            <person name="Mondo S.J."/>
            <person name="Dannebaum R.O."/>
            <person name="Kuo R.C."/>
            <person name="Labutti K."/>
            <person name="Haridas S."/>
            <person name="Kuo A."/>
            <person name="Salamov A."/>
            <person name="Ahrendt S.R."/>
            <person name="Lipzen A."/>
            <person name="Sullivan W."/>
            <person name="Andreopoulos W.B."/>
            <person name="Clum A."/>
            <person name="Lindquist E."/>
            <person name="Daum C."/>
            <person name="Ramamoorthy G.K."/>
            <person name="Gryganskyi A."/>
            <person name="Culley D."/>
            <person name="Magnuson J.K."/>
            <person name="James T.Y."/>
            <person name="O'Malley M.A."/>
            <person name="Stajich J.E."/>
            <person name="Spatafora J.W."/>
            <person name="Visel A."/>
            <person name="Grigoriev I.V."/>
        </authorList>
    </citation>
    <scope>NUCLEOTIDE SEQUENCE [LARGE SCALE GENOMIC DNA]</scope>
    <source>
        <strain evidence="3 4">PL171</strain>
    </source>
</reference>
<feature type="region of interest" description="Disordered" evidence="1">
    <location>
        <begin position="84"/>
        <end position="127"/>
    </location>
</feature>
<sequence length="127" mass="13476">MYIPNRNINIPGKAVIMCSYVLIGLLVKVLKGVTGRILIAVLAYLITVIVGFANGFVNGSYVQFTIENTSAVIAGTFATQSKKFDEKKAGRGSAVPSNTSTMVRKQQSTANTTSNAKTVGTRELSDG</sequence>
<organism evidence="3 4">
    <name type="scientific">Catenaria anguillulae PL171</name>
    <dbReference type="NCBI Taxonomy" id="765915"/>
    <lineage>
        <taxon>Eukaryota</taxon>
        <taxon>Fungi</taxon>
        <taxon>Fungi incertae sedis</taxon>
        <taxon>Blastocladiomycota</taxon>
        <taxon>Blastocladiomycetes</taxon>
        <taxon>Blastocladiales</taxon>
        <taxon>Catenariaceae</taxon>
        <taxon>Catenaria</taxon>
    </lineage>
</organism>
<dbReference type="AlphaFoldDB" id="A0A1Y2H8L3"/>
<name>A0A1Y2H8L3_9FUNG</name>
<proteinExistence type="predicted"/>
<dbReference type="Proteomes" id="UP000193411">
    <property type="component" value="Unassembled WGS sequence"/>
</dbReference>
<comment type="caution">
    <text evidence="3">The sequence shown here is derived from an EMBL/GenBank/DDBJ whole genome shotgun (WGS) entry which is preliminary data.</text>
</comment>
<feature type="compositionally biased region" description="Polar residues" evidence="1">
    <location>
        <begin position="95"/>
        <end position="118"/>
    </location>
</feature>